<dbReference type="Proteomes" id="UP001153269">
    <property type="component" value="Unassembled WGS sequence"/>
</dbReference>
<name>A0A9N7TYF4_PLEPL</name>
<dbReference type="EMBL" id="CADEAL010000513">
    <property type="protein sequence ID" value="CAB1421255.1"/>
    <property type="molecule type" value="Genomic_DNA"/>
</dbReference>
<dbReference type="AlphaFoldDB" id="A0A9N7TYF4"/>
<protein>
    <submittedName>
        <fullName evidence="2">Uncharacterized protein</fullName>
    </submittedName>
</protein>
<proteinExistence type="predicted"/>
<organism evidence="2 3">
    <name type="scientific">Pleuronectes platessa</name>
    <name type="common">European plaice</name>
    <dbReference type="NCBI Taxonomy" id="8262"/>
    <lineage>
        <taxon>Eukaryota</taxon>
        <taxon>Metazoa</taxon>
        <taxon>Chordata</taxon>
        <taxon>Craniata</taxon>
        <taxon>Vertebrata</taxon>
        <taxon>Euteleostomi</taxon>
        <taxon>Actinopterygii</taxon>
        <taxon>Neopterygii</taxon>
        <taxon>Teleostei</taxon>
        <taxon>Neoteleostei</taxon>
        <taxon>Acanthomorphata</taxon>
        <taxon>Carangaria</taxon>
        <taxon>Pleuronectiformes</taxon>
        <taxon>Pleuronectoidei</taxon>
        <taxon>Pleuronectidae</taxon>
        <taxon>Pleuronectes</taxon>
    </lineage>
</organism>
<reference evidence="2" key="1">
    <citation type="submission" date="2020-03" db="EMBL/GenBank/DDBJ databases">
        <authorList>
            <person name="Weist P."/>
        </authorList>
    </citation>
    <scope>NUCLEOTIDE SEQUENCE</scope>
</reference>
<keyword evidence="3" id="KW-1185">Reference proteome</keyword>
<comment type="caution">
    <text evidence="2">The sequence shown here is derived from an EMBL/GenBank/DDBJ whole genome shotgun (WGS) entry which is preliminary data.</text>
</comment>
<feature type="region of interest" description="Disordered" evidence="1">
    <location>
        <begin position="47"/>
        <end position="83"/>
    </location>
</feature>
<evidence type="ECO:0000313" key="3">
    <source>
        <dbReference type="Proteomes" id="UP001153269"/>
    </source>
</evidence>
<evidence type="ECO:0000256" key="1">
    <source>
        <dbReference type="SAM" id="MobiDB-lite"/>
    </source>
</evidence>
<evidence type="ECO:0000313" key="2">
    <source>
        <dbReference type="EMBL" id="CAB1421255.1"/>
    </source>
</evidence>
<gene>
    <name evidence="2" type="ORF">PLEPLA_LOCUS9137</name>
</gene>
<accession>A0A9N7TYF4</accession>
<sequence>MESTGPLGHRGAPERCMGEARVQRGGHLSKTPGGSVVQWRGRAADPTVEREHKMSLTSSLSDPPHGKEVHHSHRPTTGALRKGRGLDPARGGYLMIACPPQTLHQIMAIINLPGESDLSFSVFPGHLLKETFPVKSSSPEKGGSKEANTTTFTPQRRWQWQQVFKRLGHRQRTGGISPVPENTQVRYLPYSTIRRGLMMMIKR</sequence>